<protein>
    <submittedName>
        <fullName evidence="1">Uncharacterized protein</fullName>
    </submittedName>
</protein>
<evidence type="ECO:0000313" key="2">
    <source>
        <dbReference type="Proteomes" id="UP001157502"/>
    </source>
</evidence>
<reference evidence="1" key="1">
    <citation type="submission" date="2021-05" db="EMBL/GenBank/DDBJ databases">
        <authorList>
            <person name="Pan Q."/>
            <person name="Jouanno E."/>
            <person name="Zahm M."/>
            <person name="Klopp C."/>
            <person name="Cabau C."/>
            <person name="Louis A."/>
            <person name="Berthelot C."/>
            <person name="Parey E."/>
            <person name="Roest Crollius H."/>
            <person name="Montfort J."/>
            <person name="Robinson-Rechavi M."/>
            <person name="Bouchez O."/>
            <person name="Lampietro C."/>
            <person name="Lopez Roques C."/>
            <person name="Donnadieu C."/>
            <person name="Postlethwait J."/>
            <person name="Bobe J."/>
            <person name="Dillon D."/>
            <person name="Chandos A."/>
            <person name="von Hippel F."/>
            <person name="Guiguen Y."/>
        </authorList>
    </citation>
    <scope>NUCLEOTIDE SEQUENCE</scope>
    <source>
        <strain evidence="1">YG-Jan2019</strain>
    </source>
</reference>
<dbReference type="EMBL" id="CM055739">
    <property type="protein sequence ID" value="KAJ8004367.1"/>
    <property type="molecule type" value="Genomic_DNA"/>
</dbReference>
<accession>A0ACC2GL79</accession>
<comment type="caution">
    <text evidence="1">The sequence shown here is derived from an EMBL/GenBank/DDBJ whole genome shotgun (WGS) entry which is preliminary data.</text>
</comment>
<evidence type="ECO:0000313" key="1">
    <source>
        <dbReference type="EMBL" id="KAJ8004367.1"/>
    </source>
</evidence>
<keyword evidence="2" id="KW-1185">Reference proteome</keyword>
<sequence length="90" mass="10207">MTFMFFLHLNYIYIPRLSAHRKGLQLERSEQYVLNTLDGGRSTLTIRNILQGDGGDYTCRATNKAGSEERELFLKVFATVLAQPGSKHTV</sequence>
<proteinExistence type="predicted"/>
<gene>
    <name evidence="1" type="ORF">DPEC_G00158440</name>
</gene>
<name>A0ACC2GL79_DALPE</name>
<organism evidence="1 2">
    <name type="scientific">Dallia pectoralis</name>
    <name type="common">Alaska blackfish</name>
    <dbReference type="NCBI Taxonomy" id="75939"/>
    <lineage>
        <taxon>Eukaryota</taxon>
        <taxon>Metazoa</taxon>
        <taxon>Chordata</taxon>
        <taxon>Craniata</taxon>
        <taxon>Vertebrata</taxon>
        <taxon>Euteleostomi</taxon>
        <taxon>Actinopterygii</taxon>
        <taxon>Neopterygii</taxon>
        <taxon>Teleostei</taxon>
        <taxon>Protacanthopterygii</taxon>
        <taxon>Esociformes</taxon>
        <taxon>Umbridae</taxon>
        <taxon>Dallia</taxon>
    </lineage>
</organism>
<dbReference type="Proteomes" id="UP001157502">
    <property type="component" value="Chromosome 12"/>
</dbReference>